<name>A0A4Q2UQV1_9BACT</name>
<comment type="caution">
    <text evidence="1">The sequence shown here is derived from an EMBL/GenBank/DDBJ whole genome shotgun (WGS) entry which is preliminary data.</text>
</comment>
<keyword evidence="2" id="KW-1185">Reference proteome</keyword>
<dbReference type="RefSeq" id="WP_129601258.1">
    <property type="nucleotide sequence ID" value="NZ_SBLB01000002.1"/>
</dbReference>
<dbReference type="EMBL" id="SBLB01000002">
    <property type="protein sequence ID" value="RYC70030.1"/>
    <property type="molecule type" value="Genomic_DNA"/>
</dbReference>
<organism evidence="1 2">
    <name type="scientific">Spirosoma sordidisoli</name>
    <dbReference type="NCBI Taxonomy" id="2502893"/>
    <lineage>
        <taxon>Bacteria</taxon>
        <taxon>Pseudomonadati</taxon>
        <taxon>Bacteroidota</taxon>
        <taxon>Cytophagia</taxon>
        <taxon>Cytophagales</taxon>
        <taxon>Cytophagaceae</taxon>
        <taxon>Spirosoma</taxon>
    </lineage>
</organism>
<sequence length="286" mass="32993">MHYYTLTIADIMERNVLFYDAENEDACRTICQTLNLDNLPALDGRSCYFLDDDGNFTSQPIPVGSCVRPHERLFDDSILNKFRQASHNVLFVYEDEDCNSNFLAVVHISDFNRDVVIQTIQDDILVFERTLRQFLILLKETNTSIDTYLKTESPKKRNNKLKKPYDNYAPFQQYNLSDLLDFARHLSYPGVHYDDLTIKAINKNLRNTVMHGKNVVELVSNDHYSIESLNELDFNLKKLAGAYFTLRSAISKDESYITTKRALNQSKLKLIAQSGQLALRTILELG</sequence>
<reference evidence="1 2" key="1">
    <citation type="submission" date="2019-01" db="EMBL/GenBank/DDBJ databases">
        <title>Spirosoma flava sp. nov., a propanil-degrading bacterium isolated from herbicide-contaminated soil.</title>
        <authorList>
            <person name="Zhang L."/>
            <person name="Jiang J.-D."/>
        </authorList>
    </citation>
    <scope>NUCLEOTIDE SEQUENCE [LARGE SCALE GENOMIC DNA]</scope>
    <source>
        <strain evidence="1 2">TY50</strain>
    </source>
</reference>
<proteinExistence type="predicted"/>
<evidence type="ECO:0000313" key="2">
    <source>
        <dbReference type="Proteomes" id="UP000290407"/>
    </source>
</evidence>
<accession>A0A4Q2UQV1</accession>
<protein>
    <submittedName>
        <fullName evidence="1">Uncharacterized protein</fullName>
    </submittedName>
</protein>
<evidence type="ECO:0000313" key="1">
    <source>
        <dbReference type="EMBL" id="RYC70030.1"/>
    </source>
</evidence>
<dbReference type="Proteomes" id="UP000290407">
    <property type="component" value="Unassembled WGS sequence"/>
</dbReference>
<dbReference type="AlphaFoldDB" id="A0A4Q2UQV1"/>
<gene>
    <name evidence="1" type="ORF">EQG79_09170</name>
</gene>